<keyword evidence="4" id="KW-1185">Reference proteome</keyword>
<dbReference type="InterPro" id="IPR052558">
    <property type="entry name" value="Siderophore_Hydrolase_D"/>
</dbReference>
<dbReference type="InterPro" id="IPR029058">
    <property type="entry name" value="AB_hydrolase_fold"/>
</dbReference>
<protein>
    <submittedName>
        <fullName evidence="3">Alpha/beta hydrolase</fullName>
    </submittedName>
</protein>
<organism evidence="3 4">
    <name type="scientific">Paenirhodobacter populi</name>
    <dbReference type="NCBI Taxonomy" id="2306993"/>
    <lineage>
        <taxon>Bacteria</taxon>
        <taxon>Pseudomonadati</taxon>
        <taxon>Pseudomonadota</taxon>
        <taxon>Alphaproteobacteria</taxon>
        <taxon>Rhodobacterales</taxon>
        <taxon>Rhodobacter group</taxon>
        <taxon>Paenirhodobacter</taxon>
    </lineage>
</organism>
<dbReference type="Gene3D" id="3.40.50.1820">
    <property type="entry name" value="alpha/beta hydrolase"/>
    <property type="match status" value="1"/>
</dbReference>
<dbReference type="AlphaFoldDB" id="A0A443IR41"/>
<reference evidence="3 4" key="1">
    <citation type="submission" date="2019-01" db="EMBL/GenBank/DDBJ databases">
        <title>Sinorhodobacter populi sp. nov. isolated from the symptomatic bark tissue of Populus euramericana canker.</title>
        <authorList>
            <person name="Xu G."/>
        </authorList>
    </citation>
    <scope>NUCLEOTIDE SEQUENCE [LARGE SCALE GENOMIC DNA]</scope>
    <source>
        <strain evidence="3 4">2D-5</strain>
    </source>
</reference>
<dbReference type="EMBL" id="SAUW01000016">
    <property type="protein sequence ID" value="RWR08920.1"/>
    <property type="molecule type" value="Genomic_DNA"/>
</dbReference>
<sequence length="343" mass="36835">MQGTADRTVTLRRVAPLDHCHLRDCSAASVSCLRCPDQGILVDVFCQPTIPRVMASDISPKPLPPYRGRAATLDILRQPVATHEISEFTLPHPARLPTDPQSLPFRVFRAIPRAKPEKRGFPVLYMLDGTAAFDYLTPGLLEGVPGLAVIGIGYAGDAQFARNDRVFDYTPPKTPGGAPFADPHHGGRIAGGAERFADALTGPLRQAAESGLAVDPMRRSLWGHSLGGLCTLFVALTRPGAFARYMPASPSIWWNEPLMQDLVAQARFDPAQPTPVHLVVGDREQRTGTTAPPPIGPPPITMALADRLAAKRGVIFSSEVHEGAVHIATLPSSQPGALRRAAE</sequence>
<keyword evidence="2 3" id="KW-0378">Hydrolase</keyword>
<dbReference type="SUPFAM" id="SSF53474">
    <property type="entry name" value="alpha/beta-Hydrolases"/>
    <property type="match status" value="1"/>
</dbReference>
<comment type="similarity">
    <text evidence="1">Belongs to the esterase D family.</text>
</comment>
<evidence type="ECO:0000256" key="2">
    <source>
        <dbReference type="ARBA" id="ARBA00022801"/>
    </source>
</evidence>
<accession>A0A443IR41</accession>
<dbReference type="Pfam" id="PF00756">
    <property type="entry name" value="Esterase"/>
    <property type="match status" value="1"/>
</dbReference>
<dbReference type="InterPro" id="IPR000801">
    <property type="entry name" value="Esterase-like"/>
</dbReference>
<dbReference type="Proteomes" id="UP000285710">
    <property type="component" value="Unassembled WGS sequence"/>
</dbReference>
<name>A0A443IR41_9RHOB</name>
<evidence type="ECO:0000256" key="1">
    <source>
        <dbReference type="ARBA" id="ARBA00005622"/>
    </source>
</evidence>
<dbReference type="PANTHER" id="PTHR40841:SF2">
    <property type="entry name" value="SIDEROPHORE-DEGRADING ESTERASE (EUROFUNG)"/>
    <property type="match status" value="1"/>
</dbReference>
<evidence type="ECO:0000313" key="4">
    <source>
        <dbReference type="Proteomes" id="UP000285710"/>
    </source>
</evidence>
<evidence type="ECO:0000313" key="3">
    <source>
        <dbReference type="EMBL" id="RWR08920.1"/>
    </source>
</evidence>
<dbReference type="GO" id="GO:0016788">
    <property type="term" value="F:hydrolase activity, acting on ester bonds"/>
    <property type="evidence" value="ECO:0007669"/>
    <property type="project" value="TreeGrafter"/>
</dbReference>
<comment type="caution">
    <text evidence="3">The sequence shown here is derived from an EMBL/GenBank/DDBJ whole genome shotgun (WGS) entry which is preliminary data.</text>
</comment>
<dbReference type="PANTHER" id="PTHR40841">
    <property type="entry name" value="SIDEROPHORE TRIACETYLFUSARININE C ESTERASE"/>
    <property type="match status" value="1"/>
</dbReference>
<reference evidence="3 4" key="2">
    <citation type="submission" date="2019-01" db="EMBL/GenBank/DDBJ databases">
        <authorList>
            <person name="Li Y."/>
        </authorList>
    </citation>
    <scope>NUCLEOTIDE SEQUENCE [LARGE SCALE GENOMIC DNA]</scope>
    <source>
        <strain evidence="3 4">2D-5</strain>
    </source>
</reference>
<proteinExistence type="inferred from homology"/>
<gene>
    <name evidence="3" type="ORF">D2T33_15295</name>
</gene>